<proteinExistence type="predicted"/>
<dbReference type="AlphaFoldDB" id="A0A444Z955"/>
<evidence type="ECO:0000313" key="1">
    <source>
        <dbReference type="EMBL" id="RYR10707.1"/>
    </source>
</evidence>
<gene>
    <name evidence="1" type="ORF">Ahy_B05g079186</name>
</gene>
<evidence type="ECO:0000313" key="2">
    <source>
        <dbReference type="Proteomes" id="UP000289738"/>
    </source>
</evidence>
<comment type="caution">
    <text evidence="1">The sequence shown here is derived from an EMBL/GenBank/DDBJ whole genome shotgun (WGS) entry which is preliminary data.</text>
</comment>
<protein>
    <submittedName>
        <fullName evidence="1">Uncharacterized protein</fullName>
    </submittedName>
</protein>
<name>A0A444Z955_ARAHY</name>
<sequence length="80" mass="9310">MELTTILQHTYDNVMIEMQKHKAKSKEKCFFSHEDASLDHINDLQNPPHLNLLDGGSMTQPKSSIYHGQIMNYQFKDSMQ</sequence>
<organism evidence="1 2">
    <name type="scientific">Arachis hypogaea</name>
    <name type="common">Peanut</name>
    <dbReference type="NCBI Taxonomy" id="3818"/>
    <lineage>
        <taxon>Eukaryota</taxon>
        <taxon>Viridiplantae</taxon>
        <taxon>Streptophyta</taxon>
        <taxon>Embryophyta</taxon>
        <taxon>Tracheophyta</taxon>
        <taxon>Spermatophyta</taxon>
        <taxon>Magnoliopsida</taxon>
        <taxon>eudicotyledons</taxon>
        <taxon>Gunneridae</taxon>
        <taxon>Pentapetalae</taxon>
        <taxon>rosids</taxon>
        <taxon>fabids</taxon>
        <taxon>Fabales</taxon>
        <taxon>Fabaceae</taxon>
        <taxon>Papilionoideae</taxon>
        <taxon>50 kb inversion clade</taxon>
        <taxon>dalbergioids sensu lato</taxon>
        <taxon>Dalbergieae</taxon>
        <taxon>Pterocarpus clade</taxon>
        <taxon>Arachis</taxon>
    </lineage>
</organism>
<dbReference type="Proteomes" id="UP000289738">
    <property type="component" value="Chromosome B05"/>
</dbReference>
<keyword evidence="2" id="KW-1185">Reference proteome</keyword>
<accession>A0A444Z955</accession>
<reference evidence="1 2" key="1">
    <citation type="submission" date="2019-01" db="EMBL/GenBank/DDBJ databases">
        <title>Sequencing of cultivated peanut Arachis hypogaea provides insights into genome evolution and oil improvement.</title>
        <authorList>
            <person name="Chen X."/>
        </authorList>
    </citation>
    <scope>NUCLEOTIDE SEQUENCE [LARGE SCALE GENOMIC DNA]</scope>
    <source>
        <strain evidence="2">cv. Fuhuasheng</strain>
        <tissue evidence="1">Leaves</tissue>
    </source>
</reference>
<dbReference type="EMBL" id="SDMP01000015">
    <property type="protein sequence ID" value="RYR10707.1"/>
    <property type="molecule type" value="Genomic_DNA"/>
</dbReference>